<proteinExistence type="predicted"/>
<gene>
    <name evidence="1" type="ORF">DFP95_10850</name>
</gene>
<dbReference type="OrthoDB" id="2652064at2"/>
<dbReference type="RefSeq" id="WP_115993513.1">
    <property type="nucleotide sequence ID" value="NZ_QRDY01000008.1"/>
</dbReference>
<dbReference type="PROSITE" id="PS51257">
    <property type="entry name" value="PROKAR_LIPOPROTEIN"/>
    <property type="match status" value="1"/>
</dbReference>
<dbReference type="EMBL" id="QRDY01000008">
    <property type="protein sequence ID" value="RED58526.1"/>
    <property type="molecule type" value="Genomic_DNA"/>
</dbReference>
<accession>A0A3D9IBE8</accession>
<dbReference type="AlphaFoldDB" id="A0A3D9IBE8"/>
<protein>
    <submittedName>
        <fullName evidence="1">Uncharacterized protein</fullName>
    </submittedName>
</protein>
<sequence>MRKIKVGFAALIILCAILGCSVRHSVLTSATSSLSKSLKNEVPTVHSVQFHFTRPEFTISVKTSEALSEGVRDSILERVKQFTTINHMNEVARSVKWKSPISNVNLVIYNDSKSEPAAVYSTSYFKTFDASDTSEENIDGYVTWRKHEEPV</sequence>
<keyword evidence="2" id="KW-1185">Reference proteome</keyword>
<dbReference type="Proteomes" id="UP000256869">
    <property type="component" value="Unassembled WGS sequence"/>
</dbReference>
<evidence type="ECO:0000313" key="1">
    <source>
        <dbReference type="EMBL" id="RED58526.1"/>
    </source>
</evidence>
<organism evidence="1 2">
    <name type="scientific">Cohnella lupini</name>
    <dbReference type="NCBI Taxonomy" id="1294267"/>
    <lineage>
        <taxon>Bacteria</taxon>
        <taxon>Bacillati</taxon>
        <taxon>Bacillota</taxon>
        <taxon>Bacilli</taxon>
        <taxon>Bacillales</taxon>
        <taxon>Paenibacillaceae</taxon>
        <taxon>Cohnella</taxon>
    </lineage>
</organism>
<reference evidence="1 2" key="1">
    <citation type="submission" date="2018-07" db="EMBL/GenBank/DDBJ databases">
        <title>Genomic Encyclopedia of Type Strains, Phase III (KMG-III): the genomes of soil and plant-associated and newly described type strains.</title>
        <authorList>
            <person name="Whitman W."/>
        </authorList>
    </citation>
    <scope>NUCLEOTIDE SEQUENCE [LARGE SCALE GENOMIC DNA]</scope>
    <source>
        <strain evidence="1 2">CECT 8236</strain>
    </source>
</reference>
<evidence type="ECO:0000313" key="2">
    <source>
        <dbReference type="Proteomes" id="UP000256869"/>
    </source>
</evidence>
<comment type="caution">
    <text evidence="1">The sequence shown here is derived from an EMBL/GenBank/DDBJ whole genome shotgun (WGS) entry which is preliminary data.</text>
</comment>
<name>A0A3D9IBE8_9BACL</name>